<evidence type="ECO:0000256" key="1">
    <source>
        <dbReference type="ARBA" id="ARBA00004123"/>
    </source>
</evidence>
<dbReference type="Pfam" id="PF04988">
    <property type="entry name" value="AKAP95"/>
    <property type="match status" value="1"/>
</dbReference>
<dbReference type="PANTHER" id="PTHR12190">
    <property type="entry name" value="A-KINASE ANCHOR PROTEIN AKAP 8"/>
    <property type="match status" value="1"/>
</dbReference>
<name>H3ANR9_LATCH</name>
<feature type="domain" description="C2H2 AKAP95-type" evidence="10">
    <location>
        <begin position="372"/>
        <end position="394"/>
    </location>
</feature>
<evidence type="ECO:0000256" key="8">
    <source>
        <dbReference type="SAM" id="Coils"/>
    </source>
</evidence>
<keyword evidence="3" id="KW-0677">Repeat</keyword>
<dbReference type="GeneTree" id="ENSGT00530000063777"/>
<dbReference type="AlphaFoldDB" id="H3ANR9"/>
<dbReference type="EMBL" id="AFYH01167695">
    <property type="status" value="NOT_ANNOTATED_CDS"/>
    <property type="molecule type" value="Genomic_DNA"/>
</dbReference>
<dbReference type="GO" id="GO:0003677">
    <property type="term" value="F:DNA binding"/>
    <property type="evidence" value="ECO:0007669"/>
    <property type="project" value="InterPro"/>
</dbReference>
<evidence type="ECO:0000313" key="11">
    <source>
        <dbReference type="Ensembl" id="ENSLACP00000011290.1"/>
    </source>
</evidence>
<dbReference type="PANTHER" id="PTHR12190:SF4">
    <property type="entry name" value="A-KINASE ANCHOR PROTEIN 8-LIKE"/>
    <property type="match status" value="1"/>
</dbReference>
<protein>
    <submittedName>
        <fullName evidence="11">A-kinase anchoring protein 8 like</fullName>
    </submittedName>
</protein>
<organism evidence="11 12">
    <name type="scientific">Latimeria chalumnae</name>
    <name type="common">Coelacanth</name>
    <dbReference type="NCBI Taxonomy" id="7897"/>
    <lineage>
        <taxon>Eukaryota</taxon>
        <taxon>Metazoa</taxon>
        <taxon>Chordata</taxon>
        <taxon>Craniata</taxon>
        <taxon>Vertebrata</taxon>
        <taxon>Euteleostomi</taxon>
        <taxon>Coelacanthiformes</taxon>
        <taxon>Coelacanthidae</taxon>
        <taxon>Latimeria</taxon>
    </lineage>
</organism>
<dbReference type="GO" id="GO:0008270">
    <property type="term" value="F:zinc ion binding"/>
    <property type="evidence" value="ECO:0007669"/>
    <property type="project" value="UniProtKB-KW"/>
</dbReference>
<feature type="region of interest" description="Disordered" evidence="9">
    <location>
        <begin position="110"/>
        <end position="191"/>
    </location>
</feature>
<dbReference type="Proteomes" id="UP000008672">
    <property type="component" value="Unassembled WGS sequence"/>
</dbReference>
<feature type="compositionally biased region" description="Basic and acidic residues" evidence="9">
    <location>
        <begin position="276"/>
        <end position="295"/>
    </location>
</feature>
<feature type="region of interest" description="Disordered" evidence="9">
    <location>
        <begin position="236"/>
        <end position="329"/>
    </location>
</feature>
<evidence type="ECO:0000256" key="5">
    <source>
        <dbReference type="ARBA" id="ARBA00022833"/>
    </source>
</evidence>
<keyword evidence="6" id="KW-0539">Nucleus</keyword>
<sequence>GYGNWNSGTSNRGYEGYGYGYGYGYEQDTTGSANYGYGGNSKSWDAPKPTGTNADAVIAKINQRLDMLSQLETGNMQQEDDSSTGAKWYNSYESYDSRSSLNNRDLYRSGYDYSEEGPDYDNAYGGHYDSSYGNRRDQPQNRARDNFGHRGQNWAREGRNRPMSSSGSGRMGGRWNEPPMGGRGPGASGLSRLPSLLSQNIFPELSMFQGMRGFSGNKRFRGGGVIVGRETFRQQQLVSYRRKREKKRKQSTTSTDGPEEKQAKLDQSEETEDETEKDKEKPAEGEEAENKDAKTVSDGGTIHLVLDTEGKEEGKGDEEKDDASDNPDKKAALTIQEEISQIKRKLQANKKTQERQKKRQRDRTVERIQFVCSLCKYRTFYEDEIKAHLDSKFHKEHFRFIGTKLPKQTADFLQEYVTNKASKTEERRKTVKDINAVIQQIHKDQDLTQDIGMEHFVKKVEAAHCAACDLFIPMQFGILQKHLKTAEHNRNRRVMMEQSKKTSLGVARSILNNRQISKKLEKYLKGENPFTDDPDEKEPEEGDGAAAAANDEAEEGTEG</sequence>
<evidence type="ECO:0000256" key="6">
    <source>
        <dbReference type="ARBA" id="ARBA00023242"/>
    </source>
</evidence>
<evidence type="ECO:0000256" key="3">
    <source>
        <dbReference type="ARBA" id="ARBA00022737"/>
    </source>
</evidence>
<evidence type="ECO:0000256" key="4">
    <source>
        <dbReference type="ARBA" id="ARBA00022771"/>
    </source>
</evidence>
<dbReference type="EMBL" id="AFYH01167696">
    <property type="status" value="NOT_ANNOTATED_CDS"/>
    <property type="molecule type" value="Genomic_DNA"/>
</dbReference>
<dbReference type="InterPro" id="IPR007071">
    <property type="entry name" value="AKAP95"/>
</dbReference>
<reference evidence="11" key="3">
    <citation type="submission" date="2025-09" db="UniProtKB">
        <authorList>
            <consortium name="Ensembl"/>
        </authorList>
    </citation>
    <scope>IDENTIFICATION</scope>
</reference>
<keyword evidence="4 7" id="KW-0863">Zinc-finger</keyword>
<dbReference type="Ensembl" id="ENSLACT00000011375.1">
    <property type="protein sequence ID" value="ENSLACP00000011290.1"/>
    <property type="gene ID" value="ENSLACG00000009932.1"/>
</dbReference>
<proteinExistence type="inferred from homology"/>
<keyword evidence="8" id="KW-0175">Coiled coil</keyword>
<evidence type="ECO:0000256" key="9">
    <source>
        <dbReference type="SAM" id="MobiDB-lite"/>
    </source>
</evidence>
<reference evidence="11" key="2">
    <citation type="submission" date="2025-08" db="UniProtKB">
        <authorList>
            <consortium name="Ensembl"/>
        </authorList>
    </citation>
    <scope>IDENTIFICATION</scope>
</reference>
<dbReference type="GO" id="GO:0016363">
    <property type="term" value="C:nuclear matrix"/>
    <property type="evidence" value="ECO:0007669"/>
    <property type="project" value="TreeGrafter"/>
</dbReference>
<feature type="compositionally biased region" description="Basic residues" evidence="9">
    <location>
        <begin position="240"/>
        <end position="250"/>
    </location>
</feature>
<keyword evidence="5" id="KW-0862">Zinc</keyword>
<evidence type="ECO:0000256" key="2">
    <source>
        <dbReference type="ARBA" id="ARBA00022723"/>
    </source>
</evidence>
<accession>H3ANR9</accession>
<feature type="coiled-coil region" evidence="8">
    <location>
        <begin position="336"/>
        <end position="363"/>
    </location>
</feature>
<dbReference type="GO" id="GO:0034237">
    <property type="term" value="F:protein kinase A regulatory subunit binding"/>
    <property type="evidence" value="ECO:0007669"/>
    <property type="project" value="TreeGrafter"/>
</dbReference>
<gene>
    <name evidence="11" type="primary">AKAP8L</name>
</gene>
<keyword evidence="12" id="KW-1185">Reference proteome</keyword>
<feature type="domain" description="C2H2 AKAP95-type" evidence="10">
    <location>
        <begin position="465"/>
        <end position="488"/>
    </location>
</feature>
<dbReference type="InterPro" id="IPR034736">
    <property type="entry name" value="ZF_C2H2_AKAP95"/>
</dbReference>
<evidence type="ECO:0000259" key="10">
    <source>
        <dbReference type="PROSITE" id="PS51799"/>
    </source>
</evidence>
<feature type="region of interest" description="Disordered" evidence="9">
    <location>
        <begin position="521"/>
        <end position="559"/>
    </location>
</feature>
<comment type="subcellular location">
    <subcellularLocation>
        <location evidence="1">Nucleus</location>
    </subcellularLocation>
</comment>
<evidence type="ECO:0000313" key="12">
    <source>
        <dbReference type="Proteomes" id="UP000008672"/>
    </source>
</evidence>
<feature type="compositionally biased region" description="Basic and acidic residues" evidence="9">
    <location>
        <begin position="306"/>
        <end position="318"/>
    </location>
</feature>
<feature type="compositionally biased region" description="Basic and acidic residues" evidence="9">
    <location>
        <begin position="258"/>
        <end position="267"/>
    </location>
</feature>
<keyword evidence="2" id="KW-0479">Metal-binding</keyword>
<feature type="compositionally biased region" description="Basic and acidic residues" evidence="9">
    <location>
        <begin position="134"/>
        <end position="148"/>
    </location>
</feature>
<reference evidence="12" key="1">
    <citation type="submission" date="2011-08" db="EMBL/GenBank/DDBJ databases">
        <title>The draft genome of Latimeria chalumnae.</title>
        <authorList>
            <person name="Di Palma F."/>
            <person name="Alfoldi J."/>
            <person name="Johnson J."/>
            <person name="Berlin A."/>
            <person name="Gnerre S."/>
            <person name="Jaffe D."/>
            <person name="MacCallum I."/>
            <person name="Young S."/>
            <person name="Walker B.J."/>
            <person name="Lander E."/>
            <person name="Lindblad-Toh K."/>
        </authorList>
    </citation>
    <scope>NUCLEOTIDE SEQUENCE [LARGE SCALE GENOMIC DNA]</scope>
    <source>
        <strain evidence="12">Wild caught</strain>
    </source>
</reference>
<dbReference type="HOGENOM" id="CLU_024193_0_0_1"/>
<dbReference type="Bgee" id="ENSLACG00000009932">
    <property type="expression patterns" value="Expressed in post-anal tail muscle and 6 other cell types or tissues"/>
</dbReference>
<dbReference type="PROSITE" id="PS51799">
    <property type="entry name" value="ZF_C2H2_AKAP95"/>
    <property type="match status" value="2"/>
</dbReference>
<comment type="similarity">
    <text evidence="7">Belongs to the AKAP95 family.</text>
</comment>
<evidence type="ECO:0000256" key="7">
    <source>
        <dbReference type="PROSITE-ProRule" id="PRU01140"/>
    </source>
</evidence>
<feature type="compositionally biased region" description="Acidic residues" evidence="9">
    <location>
        <begin position="530"/>
        <end position="543"/>
    </location>
</feature>